<dbReference type="Pfam" id="PF09368">
    <property type="entry name" value="Sas10"/>
    <property type="match status" value="1"/>
</dbReference>
<keyword evidence="8" id="KW-1185">Reference proteome</keyword>
<dbReference type="GO" id="GO:0000462">
    <property type="term" value="P:maturation of SSU-rRNA from tricistronic rRNA transcript (SSU-rRNA, 5.8S rRNA, LSU-rRNA)"/>
    <property type="evidence" value="ECO:0007669"/>
    <property type="project" value="TreeGrafter"/>
</dbReference>
<feature type="compositionally biased region" description="Basic and acidic residues" evidence="5">
    <location>
        <begin position="465"/>
        <end position="474"/>
    </location>
</feature>
<dbReference type="GO" id="GO:0032040">
    <property type="term" value="C:small-subunit processome"/>
    <property type="evidence" value="ECO:0007669"/>
    <property type="project" value="TreeGrafter"/>
</dbReference>
<protein>
    <submittedName>
        <fullName evidence="7">Disrupter of silencing SAS10</fullName>
    </submittedName>
</protein>
<evidence type="ECO:0000313" key="8">
    <source>
        <dbReference type="Proteomes" id="UP000054845"/>
    </source>
</evidence>
<dbReference type="InterPro" id="IPR007146">
    <property type="entry name" value="Sas10/Utp3/C1D"/>
</dbReference>
<dbReference type="InterPro" id="IPR018972">
    <property type="entry name" value="Sas10_C_dom"/>
</dbReference>
<feature type="region of interest" description="Disordered" evidence="5">
    <location>
        <begin position="371"/>
        <end position="390"/>
    </location>
</feature>
<feature type="compositionally biased region" description="Basic and acidic residues" evidence="5">
    <location>
        <begin position="426"/>
        <end position="437"/>
    </location>
</feature>
<evidence type="ECO:0000256" key="5">
    <source>
        <dbReference type="SAM" id="MobiDB-lite"/>
    </source>
</evidence>
<feature type="compositionally biased region" description="Acidic residues" evidence="5">
    <location>
        <begin position="55"/>
        <end position="67"/>
    </location>
</feature>
<organism evidence="7 8">
    <name type="scientific">Ceraceosorus bombacis</name>
    <dbReference type="NCBI Taxonomy" id="401625"/>
    <lineage>
        <taxon>Eukaryota</taxon>
        <taxon>Fungi</taxon>
        <taxon>Dikarya</taxon>
        <taxon>Basidiomycota</taxon>
        <taxon>Ustilaginomycotina</taxon>
        <taxon>Exobasidiomycetes</taxon>
        <taxon>Ceraceosorales</taxon>
        <taxon>Ceraceosoraceae</taxon>
        <taxon>Ceraceosorus</taxon>
    </lineage>
</organism>
<feature type="region of interest" description="Disordered" evidence="5">
    <location>
        <begin position="512"/>
        <end position="591"/>
    </location>
</feature>
<feature type="compositionally biased region" description="Low complexity" evidence="5">
    <location>
        <begin position="11"/>
        <end position="27"/>
    </location>
</feature>
<evidence type="ECO:0000256" key="2">
    <source>
        <dbReference type="ARBA" id="ARBA00010979"/>
    </source>
</evidence>
<feature type="compositionally biased region" description="Basic and acidic residues" evidence="5">
    <location>
        <begin position="223"/>
        <end position="239"/>
    </location>
</feature>
<proteinExistence type="inferred from homology"/>
<evidence type="ECO:0000313" key="7">
    <source>
        <dbReference type="EMBL" id="CEH14424.1"/>
    </source>
</evidence>
<dbReference type="EMBL" id="CCYA01000243">
    <property type="protein sequence ID" value="CEH14424.1"/>
    <property type="molecule type" value="Genomic_DNA"/>
</dbReference>
<evidence type="ECO:0000256" key="3">
    <source>
        <dbReference type="ARBA" id="ARBA00022553"/>
    </source>
</evidence>
<feature type="region of interest" description="Disordered" evidence="5">
    <location>
        <begin position="606"/>
        <end position="632"/>
    </location>
</feature>
<dbReference type="Proteomes" id="UP000054845">
    <property type="component" value="Unassembled WGS sequence"/>
</dbReference>
<reference evidence="7 8" key="1">
    <citation type="submission" date="2014-09" db="EMBL/GenBank/DDBJ databases">
        <authorList>
            <person name="Magalhaes I.L.F."/>
            <person name="Oliveira U."/>
            <person name="Santos F.R."/>
            <person name="Vidigal T.H.D.A."/>
            <person name="Brescovit A.D."/>
            <person name="Santos A.J."/>
        </authorList>
    </citation>
    <scope>NUCLEOTIDE SEQUENCE [LARGE SCALE GENOMIC DNA]</scope>
</reference>
<feature type="compositionally biased region" description="Low complexity" evidence="5">
    <location>
        <begin position="512"/>
        <end position="536"/>
    </location>
</feature>
<evidence type="ECO:0000256" key="1">
    <source>
        <dbReference type="ARBA" id="ARBA00004123"/>
    </source>
</evidence>
<feature type="region of interest" description="Disordered" evidence="5">
    <location>
        <begin position="1"/>
        <end position="174"/>
    </location>
</feature>
<keyword evidence="4" id="KW-0539">Nucleus</keyword>
<accession>A0A0P1BFY5</accession>
<feature type="compositionally biased region" description="Polar residues" evidence="5">
    <location>
        <begin position="758"/>
        <end position="769"/>
    </location>
</feature>
<dbReference type="STRING" id="401625.A0A0P1BFY5"/>
<feature type="compositionally biased region" description="Basic residues" evidence="5">
    <location>
        <begin position="714"/>
        <end position="730"/>
    </location>
</feature>
<evidence type="ECO:0000259" key="6">
    <source>
        <dbReference type="Pfam" id="PF09368"/>
    </source>
</evidence>
<dbReference type="AlphaFoldDB" id="A0A0P1BFY5"/>
<feature type="region of interest" description="Disordered" evidence="5">
    <location>
        <begin position="667"/>
        <end position="769"/>
    </location>
</feature>
<name>A0A0P1BFY5_9BASI</name>
<feature type="compositionally biased region" description="Basic and acidic residues" evidence="5">
    <location>
        <begin position="672"/>
        <end position="684"/>
    </location>
</feature>
<feature type="compositionally biased region" description="Acidic residues" evidence="5">
    <location>
        <begin position="540"/>
        <end position="551"/>
    </location>
</feature>
<feature type="compositionally biased region" description="Acidic residues" evidence="5">
    <location>
        <begin position="411"/>
        <end position="425"/>
    </location>
</feature>
<feature type="region of interest" description="Disordered" evidence="5">
    <location>
        <begin position="400"/>
        <end position="495"/>
    </location>
</feature>
<dbReference type="Pfam" id="PF04000">
    <property type="entry name" value="Sas10_Utp3"/>
    <property type="match status" value="1"/>
</dbReference>
<dbReference type="PANTHER" id="PTHR13237">
    <property type="entry name" value="SOMETHING ABOUT SILENCING PROTEIN 10-RELATED"/>
    <property type="match status" value="1"/>
</dbReference>
<feature type="compositionally biased region" description="Acidic residues" evidence="5">
    <location>
        <begin position="78"/>
        <end position="105"/>
    </location>
</feature>
<feature type="compositionally biased region" description="Acidic residues" evidence="5">
    <location>
        <begin position="378"/>
        <end position="388"/>
    </location>
</feature>
<feature type="compositionally biased region" description="Basic and acidic residues" evidence="5">
    <location>
        <begin position="606"/>
        <end position="615"/>
    </location>
</feature>
<dbReference type="OrthoDB" id="1924577at2759"/>
<feature type="domain" description="Sas10 C-terminal" evidence="6">
    <location>
        <begin position="695"/>
        <end position="767"/>
    </location>
</feature>
<dbReference type="PANTHER" id="PTHR13237:SF8">
    <property type="entry name" value="SOMETHING ABOUT SILENCING PROTEIN 10"/>
    <property type="match status" value="1"/>
</dbReference>
<keyword evidence="3" id="KW-0597">Phosphoprotein</keyword>
<sequence>MARKESRGKSRASASASQGGGTSASASVPRWQASEDVPMDEVDAFQASRDRILLDDDEQSDDDEEDLGGGRTVLDVGANEDDDEDEDEEGYTGEEEEEEEDDEEVDMARSGAVESDKARPQTNTHAQREDSDASSEASLQEETGWGPHKAAYYDMSRPDADDSDSELDPEEARELQLKEAKNLQLKARADLLDEDFGVGEQDWQNFKGAGGLLGMNRAAREKRRQELDDNPSHSTESGRTHANSTATMTVDTPLPTDKHALHLLLAKVQRETPETIALIGDYADCVDQMSEVQAAMHAAEQQLPKKDPSLALMHIHHQTLLTYLTTLAFYFQLRSSKAYASGSCSTSLTSHPIIQRLVSLKRGLATLEEAGASAAASESEEESEGEMDPAEREWLEKMISKGQDVGRGVPGEDEESLGELDEDEVEQLKNEQVEAKGGRANGATKQTKKEAPGKKSKAAKGAGSKGDRAAKVNGKEQTAGSKKKKPATALASSESPLAALESLASADAHLSEALAAASSQAKSSSKKQSSSKARSTSVDDFGDPLELDAGDAADKASKRRSLQFHTGQIRSKEARRGEAARKALGGDADIPYRDRERSRLAVEKANAARDAKLAEQARGGRGTQLDDEDGFGEEDLRDWKDVMGVQPQEQAGEEDYYDLIAGGKKEAKRARREGYEAEREEQRALEAALETSSGDAHRSITRQIEKNAGLSAKKGPKSIRNPRVKQRKRFDKASKKLASQRAIYKGPKDNHYQGEASGISNAIKSRSFG</sequence>
<feature type="region of interest" description="Disordered" evidence="5">
    <location>
        <begin position="220"/>
        <end position="244"/>
    </location>
</feature>
<comment type="subcellular location">
    <subcellularLocation>
        <location evidence="1">Nucleus</location>
    </subcellularLocation>
</comment>
<evidence type="ECO:0000256" key="4">
    <source>
        <dbReference type="ARBA" id="ARBA00023242"/>
    </source>
</evidence>
<comment type="similarity">
    <text evidence="2">Belongs to the SAS10 family.</text>
</comment>
<feature type="compositionally biased region" description="Basic and acidic residues" evidence="5">
    <location>
        <begin position="570"/>
        <end position="581"/>
    </location>
</feature>